<accession>A0ABY6PUA1</accession>
<gene>
    <name evidence="1" type="ORF">NEH16_18235</name>
</gene>
<dbReference type="SUPFAM" id="SSF55144">
    <property type="entry name" value="LigT-like"/>
    <property type="match status" value="1"/>
</dbReference>
<name>A0ABY6PUA1_9ACTN</name>
<reference evidence="1" key="1">
    <citation type="journal article" date="2022" name="Front. Microbiol.">
        <title>Mirubactin C rescues the lethal effect of cell wall biosynthesis mutations in Bacillus subtilis.</title>
        <authorList>
            <person name="Kepplinger B."/>
            <person name="Wen X."/>
            <person name="Tyler A.R."/>
            <person name="Kim B.Y."/>
            <person name="Brown J."/>
            <person name="Banks P."/>
            <person name="Dashti Y."/>
            <person name="Mackenzie E.S."/>
            <person name="Wills C."/>
            <person name="Kawai Y."/>
            <person name="Waldron K.J."/>
            <person name="Allenby N.E.E."/>
            <person name="Wu L.J."/>
            <person name="Hall M.J."/>
            <person name="Errington J."/>
        </authorList>
    </citation>
    <scope>NUCLEOTIDE SEQUENCE</scope>
    <source>
        <strain evidence="1">MDA8-470</strain>
    </source>
</reference>
<dbReference type="RefSeq" id="WP_265543686.1">
    <property type="nucleotide sequence ID" value="NZ_CP098740.1"/>
</dbReference>
<evidence type="ECO:0000313" key="2">
    <source>
        <dbReference type="Proteomes" id="UP001164963"/>
    </source>
</evidence>
<organism evidence="1 2">
    <name type="scientific">Streptomyces drozdowiczii</name>
    <dbReference type="NCBI Taxonomy" id="202862"/>
    <lineage>
        <taxon>Bacteria</taxon>
        <taxon>Bacillati</taxon>
        <taxon>Actinomycetota</taxon>
        <taxon>Actinomycetes</taxon>
        <taxon>Kitasatosporales</taxon>
        <taxon>Streptomycetaceae</taxon>
        <taxon>Streptomyces</taxon>
    </lineage>
</organism>
<sequence length="207" mass="22313">MTRRLGIALLPCPEHTRTAIQLQQDLGASGEPLRPVLGEDGNLPHLTVFQGPLDDGLEPGPLLERTAASLSLPAAISLGSAGLVHQPTGWLFMSVERPALLGKLQETVIGLVGPHLDRTAFDAVRDLSHFTEAERASHARYGYRYTGEAYAPHLTLGRTDEETATALARTGPRSVAVPRTWIFDRLSCYVMGEHGAHAETLAVRPLG</sequence>
<keyword evidence="2" id="KW-1185">Reference proteome</keyword>
<dbReference type="Proteomes" id="UP001164963">
    <property type="component" value="Chromosome"/>
</dbReference>
<evidence type="ECO:0008006" key="3">
    <source>
        <dbReference type="Google" id="ProtNLM"/>
    </source>
</evidence>
<proteinExistence type="predicted"/>
<evidence type="ECO:0000313" key="1">
    <source>
        <dbReference type="EMBL" id="UZK55800.1"/>
    </source>
</evidence>
<dbReference type="EMBL" id="CP098740">
    <property type="protein sequence ID" value="UZK55800.1"/>
    <property type="molecule type" value="Genomic_DNA"/>
</dbReference>
<dbReference type="Gene3D" id="3.90.1140.10">
    <property type="entry name" value="Cyclic phosphodiesterase"/>
    <property type="match status" value="1"/>
</dbReference>
<protein>
    <recommendedName>
        <fullName evidence="3">2'-5' RNA ligase family protein</fullName>
    </recommendedName>
</protein>
<dbReference type="InterPro" id="IPR009097">
    <property type="entry name" value="Cyclic_Pdiesterase"/>
</dbReference>